<dbReference type="SUPFAM" id="SSF47923">
    <property type="entry name" value="Ypt/Rab-GAP domain of gyp1p"/>
    <property type="match status" value="2"/>
</dbReference>
<evidence type="ECO:0000256" key="1">
    <source>
        <dbReference type="ARBA" id="ARBA00022468"/>
    </source>
</evidence>
<feature type="compositionally biased region" description="Polar residues" evidence="2">
    <location>
        <begin position="473"/>
        <end position="483"/>
    </location>
</feature>
<keyword evidence="1" id="KW-0343">GTPase activation</keyword>
<proteinExistence type="predicted"/>
<dbReference type="InterPro" id="IPR035969">
    <property type="entry name" value="Rab-GAP_TBC_sf"/>
</dbReference>
<feature type="compositionally biased region" description="Low complexity" evidence="2">
    <location>
        <begin position="699"/>
        <end position="710"/>
    </location>
</feature>
<evidence type="ECO:0000256" key="2">
    <source>
        <dbReference type="SAM" id="MobiDB-lite"/>
    </source>
</evidence>
<dbReference type="PANTHER" id="PTHR22957:SF337">
    <property type="entry name" value="TBC1 DOMAIN FAMILY MEMBER 5"/>
    <property type="match status" value="1"/>
</dbReference>
<organism evidence="4 5">
    <name type="scientific">Schizothecium vesticola</name>
    <dbReference type="NCBI Taxonomy" id="314040"/>
    <lineage>
        <taxon>Eukaryota</taxon>
        <taxon>Fungi</taxon>
        <taxon>Dikarya</taxon>
        <taxon>Ascomycota</taxon>
        <taxon>Pezizomycotina</taxon>
        <taxon>Sordariomycetes</taxon>
        <taxon>Sordariomycetidae</taxon>
        <taxon>Sordariales</taxon>
        <taxon>Schizotheciaceae</taxon>
        <taxon>Schizothecium</taxon>
    </lineage>
</organism>
<dbReference type="Proteomes" id="UP001172155">
    <property type="component" value="Unassembled WGS sequence"/>
</dbReference>
<feature type="region of interest" description="Disordered" evidence="2">
    <location>
        <begin position="690"/>
        <end position="758"/>
    </location>
</feature>
<dbReference type="Gene3D" id="1.10.472.80">
    <property type="entry name" value="Ypt/Rab-GAP domain of gyp1p, domain 3"/>
    <property type="match status" value="1"/>
</dbReference>
<feature type="compositionally biased region" description="Polar residues" evidence="2">
    <location>
        <begin position="632"/>
        <end position="649"/>
    </location>
</feature>
<protein>
    <submittedName>
        <fullName evidence="4">Rab-GTPase-TBC domain-containing protein</fullName>
    </submittedName>
</protein>
<accession>A0AA40KC45</accession>
<gene>
    <name evidence="4" type="ORF">B0T18DRAFT_13164</name>
</gene>
<reference evidence="4" key="1">
    <citation type="submission" date="2023-06" db="EMBL/GenBank/DDBJ databases">
        <title>Genome-scale phylogeny and comparative genomics of the fungal order Sordariales.</title>
        <authorList>
            <consortium name="Lawrence Berkeley National Laboratory"/>
            <person name="Hensen N."/>
            <person name="Bonometti L."/>
            <person name="Westerberg I."/>
            <person name="Brannstrom I.O."/>
            <person name="Guillou S."/>
            <person name="Cros-Aarteil S."/>
            <person name="Calhoun S."/>
            <person name="Haridas S."/>
            <person name="Kuo A."/>
            <person name="Mondo S."/>
            <person name="Pangilinan J."/>
            <person name="Riley R."/>
            <person name="LaButti K."/>
            <person name="Andreopoulos B."/>
            <person name="Lipzen A."/>
            <person name="Chen C."/>
            <person name="Yanf M."/>
            <person name="Daum C."/>
            <person name="Ng V."/>
            <person name="Clum A."/>
            <person name="Steindorff A."/>
            <person name="Ohm R."/>
            <person name="Martin F."/>
            <person name="Silar P."/>
            <person name="Natvig D."/>
            <person name="Lalanne C."/>
            <person name="Gautier V."/>
            <person name="Ament-velasquez S.L."/>
            <person name="Kruys A."/>
            <person name="Hutchinson M.I."/>
            <person name="Powell A.J."/>
            <person name="Barry K."/>
            <person name="Miller A.N."/>
            <person name="Grigoriev I.V."/>
            <person name="Debuchy R."/>
            <person name="Gladieux P."/>
            <person name="Thoren M.H."/>
            <person name="Johannesson H."/>
        </authorList>
    </citation>
    <scope>NUCLEOTIDE SEQUENCE</scope>
    <source>
        <strain evidence="4">SMH3187-1</strain>
    </source>
</reference>
<comment type="caution">
    <text evidence="4">The sequence shown here is derived from an EMBL/GenBank/DDBJ whole genome shotgun (WGS) entry which is preliminary data.</text>
</comment>
<dbReference type="Gene3D" id="1.10.8.270">
    <property type="entry name" value="putative rabgap domain of human tbc1 domain family member 14 like domains"/>
    <property type="match status" value="1"/>
</dbReference>
<dbReference type="FunFam" id="1.10.472.80:FF:000038">
    <property type="entry name" value="TBC1 domain family member 5"/>
    <property type="match status" value="1"/>
</dbReference>
<sequence>MTTMRSFAEQKSRWDETLRHGTAIADLQRAVKFNGPSSPCIAGCRSVCWKAFLLFRDAPLAQWPLILGESRGIYDSLCGQHLKFIRHPELLTSLTVDPLADDPDSPWETVRKDEAIRAEILQDVRRLPDAPFYHQEAVQTMILDILFLYCKLNPHVGGYRQGMHELLAPLVQVVAQDALEHSAISPDELHDATMADLLDSRYVEHDAYALFSRLMGRASPFYEVGSGAQSGMSDKNIIVEKSKYIHEVALMKVDQELAEHLRNIEVLPQIFLIRWIRLLFGREFPYEQMLALWDTIFAYDPELDLIDLICVAMLLRIRWTLLEADYSVALQLMLKYPVPPPPHGPHTFVDDAIYLRDHPNAAGGVTLIFKYTGRSPTVPTPTPTARPSPPSFQGFGSLRQRTLGAKSPLSTTAARLLQQPGGVEALFQGATKNMMERGEKLGINQAVRDAVGEIRRNMQGLQEARTPARGRGTSFNDTRPTSISDYSSTLATLERRNHRLAAMLDESVNNLKLVATSGLEGDANKHIEVIEVAAAKVQFVKACLEDSTITLPEEELPPLGALSISNHTELRSPTVALDTTPVIMTSAVIDETRSALSSPDRGAHTTGLATLPEEDQGDHHDKMDTDIPEPNTKATNATDPLSAETNLLTPTAAVPGPPPAAAPRPPGPIPTRSTLAQSSFAWMLEPDTTLSSAHHAPTSPSGRPSSSGNSAQQKKRQTASRERNAFLFGEVIAPEGAGGERRPSEDEIFGLQPIRKPA</sequence>
<evidence type="ECO:0000313" key="4">
    <source>
        <dbReference type="EMBL" id="KAK0753391.1"/>
    </source>
</evidence>
<dbReference type="EMBL" id="JAUKUD010000001">
    <property type="protein sequence ID" value="KAK0753391.1"/>
    <property type="molecule type" value="Genomic_DNA"/>
</dbReference>
<dbReference type="FunFam" id="1.10.8.270:FF:000031">
    <property type="entry name" value="TBC1 domain family member 5"/>
    <property type="match status" value="1"/>
</dbReference>
<dbReference type="AlphaFoldDB" id="A0AA40KC45"/>
<feature type="region of interest" description="Disordered" evidence="2">
    <location>
        <begin position="460"/>
        <end position="483"/>
    </location>
</feature>
<dbReference type="PROSITE" id="PS50086">
    <property type="entry name" value="TBC_RABGAP"/>
    <property type="match status" value="1"/>
</dbReference>
<dbReference type="PANTHER" id="PTHR22957">
    <property type="entry name" value="TBC1 DOMAIN FAMILY MEMBER GTPASE-ACTIVATING PROTEIN"/>
    <property type="match status" value="1"/>
</dbReference>
<keyword evidence="5" id="KW-1185">Reference proteome</keyword>
<dbReference type="SMART" id="SM00164">
    <property type="entry name" value="TBC"/>
    <property type="match status" value="1"/>
</dbReference>
<evidence type="ECO:0000259" key="3">
    <source>
        <dbReference type="PROSITE" id="PS50086"/>
    </source>
</evidence>
<feature type="domain" description="Rab-GAP TBC" evidence="3">
    <location>
        <begin position="39"/>
        <end position="300"/>
    </location>
</feature>
<dbReference type="GO" id="GO:0005096">
    <property type="term" value="F:GTPase activator activity"/>
    <property type="evidence" value="ECO:0007669"/>
    <property type="project" value="UniProtKB-KW"/>
</dbReference>
<dbReference type="InterPro" id="IPR000195">
    <property type="entry name" value="Rab-GAP-TBC_dom"/>
</dbReference>
<feature type="compositionally biased region" description="Pro residues" evidence="2">
    <location>
        <begin position="655"/>
        <end position="669"/>
    </location>
</feature>
<evidence type="ECO:0000313" key="5">
    <source>
        <dbReference type="Proteomes" id="UP001172155"/>
    </source>
</evidence>
<name>A0AA40KC45_9PEZI</name>
<dbReference type="Pfam" id="PF00566">
    <property type="entry name" value="RabGAP-TBC"/>
    <property type="match status" value="1"/>
</dbReference>
<feature type="region of interest" description="Disordered" evidence="2">
    <location>
        <begin position="592"/>
        <end position="673"/>
    </location>
</feature>